<evidence type="ECO:0000256" key="1">
    <source>
        <dbReference type="ARBA" id="ARBA00022475"/>
    </source>
</evidence>
<evidence type="ECO:0000313" key="14">
    <source>
        <dbReference type="EMBL" id="KFB08754.1"/>
    </source>
</evidence>
<comment type="pathway">
    <text evidence="11">Cell wall biogenesis; peptidoglycan biosynthesis.</text>
</comment>
<comment type="similarity">
    <text evidence="11">Belongs to the glycosyltransferase 51 family.</text>
</comment>
<dbReference type="eggNOG" id="COG0744">
    <property type="taxonomic scope" value="Bacteria"/>
</dbReference>
<keyword evidence="1 11" id="KW-1003">Cell membrane</keyword>
<keyword evidence="8 11" id="KW-1133">Transmembrane helix</keyword>
<evidence type="ECO:0000256" key="7">
    <source>
        <dbReference type="ARBA" id="ARBA00022984"/>
    </source>
</evidence>
<comment type="catalytic activity">
    <reaction evidence="11">
        <text>[GlcNAc-(1-&gt;4)-Mur2Ac(oyl-L-Ala-gamma-D-Glu-L-Lys-D-Ala-D-Ala)](n)-di-trans,octa-cis-undecaprenyl diphosphate + beta-D-GlcNAc-(1-&gt;4)-Mur2Ac(oyl-L-Ala-gamma-D-Glu-L-Lys-D-Ala-D-Ala)-di-trans,octa-cis-undecaprenyl diphosphate = [GlcNAc-(1-&gt;4)-Mur2Ac(oyl-L-Ala-gamma-D-Glu-L-Lys-D-Ala-D-Ala)](n+1)-di-trans,octa-cis-undecaprenyl diphosphate + di-trans,octa-cis-undecaprenyl diphosphate + H(+)</text>
        <dbReference type="Rhea" id="RHEA:23708"/>
        <dbReference type="Rhea" id="RHEA-COMP:9602"/>
        <dbReference type="Rhea" id="RHEA-COMP:9603"/>
        <dbReference type="ChEBI" id="CHEBI:15378"/>
        <dbReference type="ChEBI" id="CHEBI:58405"/>
        <dbReference type="ChEBI" id="CHEBI:60033"/>
        <dbReference type="ChEBI" id="CHEBI:78435"/>
        <dbReference type="EC" id="2.4.99.28"/>
    </reaction>
</comment>
<evidence type="ECO:0000256" key="5">
    <source>
        <dbReference type="ARBA" id="ARBA00022692"/>
    </source>
</evidence>
<comment type="subcellular location">
    <subcellularLocation>
        <location evidence="11">Cell inner membrane</location>
        <topology evidence="11">Single-pass membrane protein</topology>
    </subcellularLocation>
</comment>
<evidence type="ECO:0000256" key="10">
    <source>
        <dbReference type="ARBA" id="ARBA00023316"/>
    </source>
</evidence>
<evidence type="ECO:0000256" key="2">
    <source>
        <dbReference type="ARBA" id="ARBA00022519"/>
    </source>
</evidence>
<dbReference type="InterPro" id="IPR036950">
    <property type="entry name" value="PBP_transglycosylase"/>
</dbReference>
<keyword evidence="4 11" id="KW-0808">Transferase</keyword>
<dbReference type="EMBL" id="JMQM01000002">
    <property type="protein sequence ID" value="KFB08754.1"/>
    <property type="molecule type" value="Genomic_DNA"/>
</dbReference>
<dbReference type="Gene3D" id="1.10.3810.10">
    <property type="entry name" value="Biosynthetic peptidoglycan transglycosylase-like"/>
    <property type="match status" value="1"/>
</dbReference>
<evidence type="ECO:0000256" key="4">
    <source>
        <dbReference type="ARBA" id="ARBA00022679"/>
    </source>
</evidence>
<dbReference type="GO" id="GO:0009252">
    <property type="term" value="P:peptidoglycan biosynthetic process"/>
    <property type="evidence" value="ECO:0007669"/>
    <property type="project" value="UniProtKB-UniRule"/>
</dbReference>
<organism evidence="14 15">
    <name type="scientific">Nitratireductor basaltis</name>
    <dbReference type="NCBI Taxonomy" id="472175"/>
    <lineage>
        <taxon>Bacteria</taxon>
        <taxon>Pseudomonadati</taxon>
        <taxon>Pseudomonadota</taxon>
        <taxon>Alphaproteobacteria</taxon>
        <taxon>Hyphomicrobiales</taxon>
        <taxon>Phyllobacteriaceae</taxon>
        <taxon>Nitratireductor</taxon>
    </lineage>
</organism>
<sequence length="248" mass="27563">MAAPQVEGEKRQVRRRRKKNAQRRPLRRVLRYGLLTVLALLALPVLLSLLYRISWVHPVSTLMVKDLVTLQGYTRQWTSIDDVAPVAVHSVIMSEDGRFCSHSGVDWEALNTVIEDALQGEKARGASTISMQTVKNLYLWQGRSFVRKAMEVPLALYFDAVVSKKRLMEIYLNIAEWGPDLYGIEAAAQHHFGRSAANLTARQAALLAVTLPNPAERNPARPGPGLSRLAGLIERRAAKAGGYVGCVR</sequence>
<dbReference type="UniPathway" id="UPA00219"/>
<dbReference type="Proteomes" id="UP000053675">
    <property type="component" value="Unassembled WGS sequence"/>
</dbReference>
<dbReference type="SUPFAM" id="SSF53955">
    <property type="entry name" value="Lysozyme-like"/>
    <property type="match status" value="1"/>
</dbReference>
<dbReference type="PATRIC" id="fig|472175.3.peg.3003"/>
<dbReference type="AlphaFoldDB" id="A0A084U718"/>
<dbReference type="InterPro" id="IPR011812">
    <property type="entry name" value="Pep_trsgly"/>
</dbReference>
<keyword evidence="7 11" id="KW-0573">Peptidoglycan synthesis</keyword>
<dbReference type="EC" id="2.4.99.28" evidence="11"/>
<evidence type="ECO:0000256" key="12">
    <source>
        <dbReference type="SAM" id="MobiDB-lite"/>
    </source>
</evidence>
<dbReference type="GO" id="GO:0008360">
    <property type="term" value="P:regulation of cell shape"/>
    <property type="evidence" value="ECO:0007669"/>
    <property type="project" value="UniProtKB-KW"/>
</dbReference>
<dbReference type="RefSeq" id="WP_036485869.1">
    <property type="nucleotide sequence ID" value="NZ_JMQM01000002.1"/>
</dbReference>
<evidence type="ECO:0000256" key="6">
    <source>
        <dbReference type="ARBA" id="ARBA00022960"/>
    </source>
</evidence>
<comment type="caution">
    <text evidence="14">The sequence shown here is derived from an EMBL/GenBank/DDBJ whole genome shotgun (WGS) entry which is preliminary data.</text>
</comment>
<dbReference type="PANTHER" id="PTHR30400:SF0">
    <property type="entry name" value="BIOSYNTHETIC PEPTIDOGLYCAN TRANSGLYCOSYLASE"/>
    <property type="match status" value="1"/>
</dbReference>
<keyword evidence="15" id="KW-1185">Reference proteome</keyword>
<evidence type="ECO:0000256" key="9">
    <source>
        <dbReference type="ARBA" id="ARBA00023136"/>
    </source>
</evidence>
<evidence type="ECO:0000259" key="13">
    <source>
        <dbReference type="Pfam" id="PF00912"/>
    </source>
</evidence>
<name>A0A084U718_9HYPH</name>
<dbReference type="GO" id="GO:0005886">
    <property type="term" value="C:plasma membrane"/>
    <property type="evidence" value="ECO:0007669"/>
    <property type="project" value="UniProtKB-SubCell"/>
</dbReference>
<comment type="function">
    <text evidence="11">Peptidoglycan polymerase that catalyzes glycan chain elongation from lipid-linked precursors.</text>
</comment>
<feature type="transmembrane region" description="Helical" evidence="11">
    <location>
        <begin position="29"/>
        <end position="51"/>
    </location>
</feature>
<evidence type="ECO:0000256" key="8">
    <source>
        <dbReference type="ARBA" id="ARBA00022989"/>
    </source>
</evidence>
<evidence type="ECO:0000256" key="3">
    <source>
        <dbReference type="ARBA" id="ARBA00022676"/>
    </source>
</evidence>
<keyword evidence="5 11" id="KW-0812">Transmembrane</keyword>
<reference evidence="14 15" key="1">
    <citation type="submission" date="2014-05" db="EMBL/GenBank/DDBJ databases">
        <title>Draft Genome Sequence of Nitratireductor basaltis Strain UMTGB225, A Marine Bacterium Isolated from Green Barrel Tunicate.</title>
        <authorList>
            <person name="Gan H.Y."/>
        </authorList>
    </citation>
    <scope>NUCLEOTIDE SEQUENCE [LARGE SCALE GENOMIC DNA]</scope>
    <source>
        <strain evidence="14 15">UMTGB225</strain>
    </source>
</reference>
<evidence type="ECO:0000256" key="11">
    <source>
        <dbReference type="HAMAP-Rule" id="MF_00766"/>
    </source>
</evidence>
<dbReference type="GO" id="GO:0016763">
    <property type="term" value="F:pentosyltransferase activity"/>
    <property type="evidence" value="ECO:0007669"/>
    <property type="project" value="InterPro"/>
</dbReference>
<feature type="domain" description="Glycosyl transferase family 51" evidence="13">
    <location>
        <begin position="71"/>
        <end position="221"/>
    </location>
</feature>
<protein>
    <recommendedName>
        <fullName evidence="11">Biosynthetic peptidoglycan transglycosylase</fullName>
        <ecNumber evidence="11">2.4.99.28</ecNumber>
    </recommendedName>
    <alternativeName>
        <fullName evidence="11">Glycan polymerase</fullName>
    </alternativeName>
    <alternativeName>
        <fullName evidence="11">Peptidoglycan glycosyltransferase MtgA</fullName>
        <shortName evidence="11">PGT</shortName>
    </alternativeName>
</protein>
<dbReference type="GO" id="GO:0008955">
    <property type="term" value="F:peptidoglycan glycosyltransferase activity"/>
    <property type="evidence" value="ECO:0007669"/>
    <property type="project" value="UniProtKB-UniRule"/>
</dbReference>
<dbReference type="PANTHER" id="PTHR30400">
    <property type="entry name" value="MONOFUNCTIONAL BIOSYNTHETIC PEPTIDOGLYCAN TRANSGLYCOSYLASE"/>
    <property type="match status" value="1"/>
</dbReference>
<gene>
    <name evidence="11 14" type="primary">mtgA</name>
    <name evidence="14" type="ORF">EL18_03008</name>
</gene>
<dbReference type="OrthoDB" id="9766909at2"/>
<keyword evidence="10 11" id="KW-0961">Cell wall biogenesis/degradation</keyword>
<dbReference type="GO" id="GO:0009274">
    <property type="term" value="C:peptidoglycan-based cell wall"/>
    <property type="evidence" value="ECO:0007669"/>
    <property type="project" value="InterPro"/>
</dbReference>
<proteinExistence type="inferred from homology"/>
<keyword evidence="6 11" id="KW-0133">Cell shape</keyword>
<dbReference type="InterPro" id="IPR001264">
    <property type="entry name" value="Glyco_trans_51"/>
</dbReference>
<feature type="region of interest" description="Disordered" evidence="12">
    <location>
        <begin position="1"/>
        <end position="20"/>
    </location>
</feature>
<accession>A0A084U718</accession>
<evidence type="ECO:0000313" key="15">
    <source>
        <dbReference type="Proteomes" id="UP000053675"/>
    </source>
</evidence>
<dbReference type="InterPro" id="IPR023346">
    <property type="entry name" value="Lysozyme-like_dom_sf"/>
</dbReference>
<dbReference type="STRING" id="472175.EL18_03008"/>
<dbReference type="HAMAP" id="MF_00766">
    <property type="entry name" value="PGT_MtgA"/>
    <property type="match status" value="1"/>
</dbReference>
<dbReference type="NCBIfam" id="TIGR02070">
    <property type="entry name" value="mono_pep_trsgly"/>
    <property type="match status" value="1"/>
</dbReference>
<keyword evidence="9 11" id="KW-0472">Membrane</keyword>
<dbReference type="Pfam" id="PF00912">
    <property type="entry name" value="Transgly"/>
    <property type="match status" value="1"/>
</dbReference>
<keyword evidence="3 11" id="KW-0328">Glycosyltransferase</keyword>
<keyword evidence="2 11" id="KW-0997">Cell inner membrane</keyword>
<dbReference type="GO" id="GO:0071555">
    <property type="term" value="P:cell wall organization"/>
    <property type="evidence" value="ECO:0007669"/>
    <property type="project" value="UniProtKB-KW"/>
</dbReference>